<dbReference type="GO" id="GO:0006412">
    <property type="term" value="P:translation"/>
    <property type="evidence" value="ECO:0007669"/>
    <property type="project" value="InterPro"/>
</dbReference>
<evidence type="ECO:0000256" key="2">
    <source>
        <dbReference type="ARBA" id="ARBA00022980"/>
    </source>
</evidence>
<organism evidence="4">
    <name type="scientific">Strombidium rassoulzadegani</name>
    <dbReference type="NCBI Taxonomy" id="1082188"/>
    <lineage>
        <taxon>Eukaryota</taxon>
        <taxon>Sar</taxon>
        <taxon>Alveolata</taxon>
        <taxon>Ciliophora</taxon>
        <taxon>Intramacronucleata</taxon>
        <taxon>Spirotrichea</taxon>
        <taxon>Oligotrichia</taxon>
        <taxon>Strombidiidae</taxon>
        <taxon>Strombidium</taxon>
    </lineage>
</organism>
<keyword evidence="3" id="KW-0687">Ribonucleoprotein</keyword>
<comment type="similarity">
    <text evidence="1">Belongs to the eukaryotic ribosomal protein eL27 family.</text>
</comment>
<dbReference type="GO" id="GO:0005840">
    <property type="term" value="C:ribosome"/>
    <property type="evidence" value="ECO:0007669"/>
    <property type="project" value="UniProtKB-KW"/>
</dbReference>
<dbReference type="InterPro" id="IPR038655">
    <property type="entry name" value="Ribosomal_eL27_sf"/>
</dbReference>
<sequence length="151" mass="17287">MKKIMKAGRVVILLAGRRAGKKAVIVKHFDEGKKGKSFPHALVAGVERNPKKVTKRMSDKKVNRRSKVNAFVKIVNYNHILPTRFTVTGEFAGKEGSELKNIVTEEKLSNKETRLALKKQVRQVFTERYLTPDSSKEKQPAVDFFFKKLRF</sequence>
<reference evidence="4" key="1">
    <citation type="submission" date="2021-01" db="EMBL/GenBank/DDBJ databases">
        <authorList>
            <person name="Corre E."/>
            <person name="Pelletier E."/>
            <person name="Niang G."/>
            <person name="Scheremetjew M."/>
            <person name="Finn R."/>
            <person name="Kale V."/>
            <person name="Holt S."/>
            <person name="Cochrane G."/>
            <person name="Meng A."/>
            <person name="Brown T."/>
            <person name="Cohen L."/>
        </authorList>
    </citation>
    <scope>NUCLEOTIDE SEQUENCE</scope>
    <source>
        <strain evidence="4">Ras09</strain>
    </source>
</reference>
<evidence type="ECO:0000256" key="3">
    <source>
        <dbReference type="ARBA" id="ARBA00023274"/>
    </source>
</evidence>
<dbReference type="SUPFAM" id="SSF50104">
    <property type="entry name" value="Translation proteins SH3-like domain"/>
    <property type="match status" value="1"/>
</dbReference>
<name>A0A7S3FXQ6_9SPIT</name>
<dbReference type="CDD" id="cd06090">
    <property type="entry name" value="KOW_RPL27"/>
    <property type="match status" value="1"/>
</dbReference>
<accession>A0A7S3FXQ6</accession>
<dbReference type="Gene3D" id="2.30.30.770">
    <property type="match status" value="1"/>
</dbReference>
<dbReference type="PANTHER" id="PTHR10497">
    <property type="entry name" value="60S RIBOSOMAL PROTEIN L27"/>
    <property type="match status" value="1"/>
</dbReference>
<evidence type="ECO:0008006" key="5">
    <source>
        <dbReference type="Google" id="ProtNLM"/>
    </source>
</evidence>
<dbReference type="Pfam" id="PF01777">
    <property type="entry name" value="Ribosomal_L27e"/>
    <property type="match status" value="1"/>
</dbReference>
<proteinExistence type="inferred from homology"/>
<dbReference type="EMBL" id="HBIA01013378">
    <property type="protein sequence ID" value="CAE0234973.1"/>
    <property type="molecule type" value="Transcribed_RNA"/>
</dbReference>
<dbReference type="InterPro" id="IPR001141">
    <property type="entry name" value="Ribosomal_eL27"/>
</dbReference>
<gene>
    <name evidence="4" type="ORF">SRAS04492_LOCUS6780</name>
</gene>
<evidence type="ECO:0000256" key="1">
    <source>
        <dbReference type="ARBA" id="ARBA00009124"/>
    </source>
</evidence>
<protein>
    <recommendedName>
        <fullName evidence="5">60S ribosomal protein L27</fullName>
    </recommendedName>
</protein>
<dbReference type="AlphaFoldDB" id="A0A7S3FXQ6"/>
<evidence type="ECO:0000313" key="4">
    <source>
        <dbReference type="EMBL" id="CAE0234973.1"/>
    </source>
</evidence>
<keyword evidence="2" id="KW-0689">Ribosomal protein</keyword>
<dbReference type="InterPro" id="IPR041991">
    <property type="entry name" value="Ribosomal_eL27_KOW"/>
</dbReference>
<dbReference type="InterPro" id="IPR008991">
    <property type="entry name" value="Translation_prot_SH3-like_sf"/>
</dbReference>
<dbReference type="GO" id="GO:1990904">
    <property type="term" value="C:ribonucleoprotein complex"/>
    <property type="evidence" value="ECO:0007669"/>
    <property type="project" value="UniProtKB-KW"/>
</dbReference>
<dbReference type="GO" id="GO:0003735">
    <property type="term" value="F:structural constituent of ribosome"/>
    <property type="evidence" value="ECO:0007669"/>
    <property type="project" value="InterPro"/>
</dbReference>